<sequence length="225" mass="24474">MLTIADDLLLLVLDDESGRSSLDGSTLDAAVGGGLLLELALAERVDVEESGRLLRQKLVRVVDAAPFDDPVLDSALGTVAERSRTPQDLVSRLGKELRPRLLDRLVERGILRREENRVLGLFPQTRWPAEDSEHEDAVRQRLRDVLVTGLASDERTSALVALLRALDRAHTVLPDLDREQRRTARSRAKAVADGAWAADAVRSSVQAMQTAVLTATTAAAVTTST</sequence>
<evidence type="ECO:0000256" key="3">
    <source>
        <dbReference type="ARBA" id="ARBA00023121"/>
    </source>
</evidence>
<dbReference type="InterPro" id="IPR008628">
    <property type="entry name" value="GPP34-like"/>
</dbReference>
<protein>
    <submittedName>
        <fullName evidence="5">GPP34 family phosphoprotein</fullName>
    </submittedName>
</protein>
<keyword evidence="2" id="KW-0333">Golgi apparatus</keyword>
<organism evidence="5 6">
    <name type="scientific">Aquipuribacter nitratireducens</name>
    <dbReference type="NCBI Taxonomy" id="650104"/>
    <lineage>
        <taxon>Bacteria</taxon>
        <taxon>Bacillati</taxon>
        <taxon>Actinomycetota</taxon>
        <taxon>Actinomycetes</taxon>
        <taxon>Micrococcales</taxon>
        <taxon>Intrasporangiaceae</taxon>
        <taxon>Aquipuribacter</taxon>
    </lineage>
</organism>
<evidence type="ECO:0000313" key="6">
    <source>
        <dbReference type="Proteomes" id="UP001596122"/>
    </source>
</evidence>
<comment type="subcellular location">
    <subcellularLocation>
        <location evidence="1">Golgi apparatus membrane</location>
        <topology evidence="1">Peripheral membrane protein</topology>
        <orientation evidence="1">Cytoplasmic side</orientation>
    </subcellularLocation>
</comment>
<dbReference type="PANTHER" id="PTHR12704:SF2">
    <property type="entry name" value="GOLGI PHOSPHOPROTEIN 3 HOMOLOG SAURON"/>
    <property type="match status" value="1"/>
</dbReference>
<gene>
    <name evidence="5" type="ORF">ACFPJ6_12570</name>
</gene>
<evidence type="ECO:0000256" key="4">
    <source>
        <dbReference type="ARBA" id="ARBA00023136"/>
    </source>
</evidence>
<name>A0ABW0GNX1_9MICO</name>
<dbReference type="InterPro" id="IPR038261">
    <property type="entry name" value="GPP34-like_sf"/>
</dbReference>
<keyword evidence="6" id="KW-1185">Reference proteome</keyword>
<evidence type="ECO:0000256" key="2">
    <source>
        <dbReference type="ARBA" id="ARBA00023034"/>
    </source>
</evidence>
<keyword evidence="4" id="KW-0472">Membrane</keyword>
<proteinExistence type="predicted"/>
<keyword evidence="3" id="KW-0446">Lipid-binding</keyword>
<dbReference type="Gene3D" id="1.10.3630.10">
    <property type="entry name" value="yeast vps74-n-term truncation variant domain like"/>
    <property type="match status" value="1"/>
</dbReference>
<dbReference type="EMBL" id="JBHSLD010000009">
    <property type="protein sequence ID" value="MFC5381624.1"/>
    <property type="molecule type" value="Genomic_DNA"/>
</dbReference>
<dbReference type="PANTHER" id="PTHR12704">
    <property type="entry name" value="TRANS-GOLGI PROTEIN GMX33"/>
    <property type="match status" value="1"/>
</dbReference>
<comment type="caution">
    <text evidence="5">The sequence shown here is derived from an EMBL/GenBank/DDBJ whole genome shotgun (WGS) entry which is preliminary data.</text>
</comment>
<dbReference type="RefSeq" id="WP_340269563.1">
    <property type="nucleotide sequence ID" value="NZ_JBBEOG010000004.1"/>
</dbReference>
<dbReference type="Proteomes" id="UP001596122">
    <property type="component" value="Unassembled WGS sequence"/>
</dbReference>
<reference evidence="6" key="1">
    <citation type="journal article" date="2019" name="Int. J. Syst. Evol. Microbiol.">
        <title>The Global Catalogue of Microorganisms (GCM) 10K type strain sequencing project: providing services to taxonomists for standard genome sequencing and annotation.</title>
        <authorList>
            <consortium name="The Broad Institute Genomics Platform"/>
            <consortium name="The Broad Institute Genome Sequencing Center for Infectious Disease"/>
            <person name="Wu L."/>
            <person name="Ma J."/>
        </authorList>
    </citation>
    <scope>NUCLEOTIDE SEQUENCE [LARGE SCALE GENOMIC DNA]</scope>
    <source>
        <strain evidence="6">CCUG 43114</strain>
    </source>
</reference>
<evidence type="ECO:0000256" key="1">
    <source>
        <dbReference type="ARBA" id="ARBA00004255"/>
    </source>
</evidence>
<accession>A0ABW0GNX1</accession>
<evidence type="ECO:0000313" key="5">
    <source>
        <dbReference type="EMBL" id="MFC5381624.1"/>
    </source>
</evidence>
<dbReference type="Pfam" id="PF05719">
    <property type="entry name" value="GPP34"/>
    <property type="match status" value="1"/>
</dbReference>